<dbReference type="OMA" id="MDECIAY"/>
<accession>A0A7N0UMB0</accession>
<organism evidence="2 3">
    <name type="scientific">Kalanchoe fedtschenkoi</name>
    <name type="common">Lavender scallops</name>
    <name type="synonym">South American air plant</name>
    <dbReference type="NCBI Taxonomy" id="63787"/>
    <lineage>
        <taxon>Eukaryota</taxon>
        <taxon>Viridiplantae</taxon>
        <taxon>Streptophyta</taxon>
        <taxon>Embryophyta</taxon>
        <taxon>Tracheophyta</taxon>
        <taxon>Spermatophyta</taxon>
        <taxon>Magnoliopsida</taxon>
        <taxon>eudicotyledons</taxon>
        <taxon>Gunneridae</taxon>
        <taxon>Pentapetalae</taxon>
        <taxon>Saxifragales</taxon>
        <taxon>Crassulaceae</taxon>
        <taxon>Kalanchoe</taxon>
    </lineage>
</organism>
<dbReference type="InterPro" id="IPR005645">
    <property type="entry name" value="FSH-like_dom"/>
</dbReference>
<dbReference type="PANTHER" id="PTHR22778">
    <property type="entry name" value="OVARIAN CANCER GENE-2 PROTEIN-RELATED"/>
    <property type="match status" value="1"/>
</dbReference>
<evidence type="ECO:0000259" key="1">
    <source>
        <dbReference type="Pfam" id="PF03959"/>
    </source>
</evidence>
<dbReference type="Proteomes" id="UP000594263">
    <property type="component" value="Unplaced"/>
</dbReference>
<evidence type="ECO:0000313" key="3">
    <source>
        <dbReference type="Proteomes" id="UP000594263"/>
    </source>
</evidence>
<dbReference type="InterPro" id="IPR029058">
    <property type="entry name" value="AB_hydrolase_fold"/>
</dbReference>
<feature type="domain" description="Serine hydrolase" evidence="1">
    <location>
        <begin position="14"/>
        <end position="210"/>
    </location>
</feature>
<reference evidence="2" key="1">
    <citation type="submission" date="2021-01" db="UniProtKB">
        <authorList>
            <consortium name="EnsemblPlants"/>
        </authorList>
    </citation>
    <scope>IDENTIFICATION</scope>
</reference>
<dbReference type="Gramene" id="Kaladp0076s0013.1.v1.1">
    <property type="protein sequence ID" value="Kaladp0076s0013.1.v1.1"/>
    <property type="gene ID" value="Kaladp0076s0013.v1.1"/>
</dbReference>
<dbReference type="Pfam" id="PF03959">
    <property type="entry name" value="FSH1"/>
    <property type="match status" value="1"/>
</dbReference>
<proteinExistence type="predicted"/>
<dbReference type="SUPFAM" id="SSF53474">
    <property type="entry name" value="alpha/beta-Hydrolases"/>
    <property type="match status" value="1"/>
</dbReference>
<dbReference type="AlphaFoldDB" id="A0A7N0UMB0"/>
<name>A0A7N0UMB0_KALFE</name>
<keyword evidence="3" id="KW-1185">Reference proteome</keyword>
<sequence length="231" mass="25676">MENKAEDRSPPPRRPRVLCLHGIRCSGEILKRQLADAEWPESILGRLDLFFPDAPFPAQGPPSARIPYGPPYYEWFQANKDLTKYTNFDECLAYIEDLAIMHGPFDGIMGMSQGGILAGLLPGLQKKGLAMTKVPEIKFIIVIAGGQSRDPSIAKRAYSPPLHCPSLHFIGEHDEVAKADGLALIGFYVDPIVIMHQGGHEVPKLDEKAEKQVSEFIDKVQNMPKFQNSKL</sequence>
<dbReference type="PANTHER" id="PTHR22778:SF51">
    <property type="entry name" value="DIHYDROFOLATE REDUCTASE"/>
    <property type="match status" value="1"/>
</dbReference>
<dbReference type="Gene3D" id="3.40.50.1820">
    <property type="entry name" value="alpha/beta hydrolase"/>
    <property type="match status" value="1"/>
</dbReference>
<protein>
    <recommendedName>
        <fullName evidence="1">Serine hydrolase domain-containing protein</fullName>
    </recommendedName>
</protein>
<evidence type="ECO:0000313" key="2">
    <source>
        <dbReference type="EnsemblPlants" id="Kaladp0076s0013.1.v1.1"/>
    </source>
</evidence>
<dbReference type="EnsemblPlants" id="Kaladp0076s0013.1.v1.1">
    <property type="protein sequence ID" value="Kaladp0076s0013.1.v1.1"/>
    <property type="gene ID" value="Kaladp0076s0013.v1.1"/>
</dbReference>